<keyword evidence="3" id="KW-1185">Reference proteome</keyword>
<proteinExistence type="predicted"/>
<dbReference type="EMBL" id="BPLR01003660">
    <property type="protein sequence ID" value="GIX87177.1"/>
    <property type="molecule type" value="Genomic_DNA"/>
</dbReference>
<organism evidence="2 3">
    <name type="scientific">Caerostris extrusa</name>
    <name type="common">Bark spider</name>
    <name type="synonym">Caerostris bankana</name>
    <dbReference type="NCBI Taxonomy" id="172846"/>
    <lineage>
        <taxon>Eukaryota</taxon>
        <taxon>Metazoa</taxon>
        <taxon>Ecdysozoa</taxon>
        <taxon>Arthropoda</taxon>
        <taxon>Chelicerata</taxon>
        <taxon>Arachnida</taxon>
        <taxon>Araneae</taxon>
        <taxon>Araneomorphae</taxon>
        <taxon>Entelegynae</taxon>
        <taxon>Araneoidea</taxon>
        <taxon>Araneidae</taxon>
        <taxon>Caerostris</taxon>
    </lineage>
</organism>
<keyword evidence="1" id="KW-0472">Membrane</keyword>
<dbReference type="Proteomes" id="UP001054945">
    <property type="component" value="Unassembled WGS sequence"/>
</dbReference>
<evidence type="ECO:0000256" key="1">
    <source>
        <dbReference type="SAM" id="Phobius"/>
    </source>
</evidence>
<protein>
    <submittedName>
        <fullName evidence="2">Uncharacterized protein</fullName>
    </submittedName>
</protein>
<dbReference type="AlphaFoldDB" id="A0AAV4NVV0"/>
<sequence length="74" mass="8422">MLVVKAVDITVEPLMREELDTFWAMDRAMDRGHAGGQSRGHRRGAVNERRIRHFLWMIAFSLPVHCSPIAHAIG</sequence>
<comment type="caution">
    <text evidence="2">The sequence shown here is derived from an EMBL/GenBank/DDBJ whole genome shotgun (WGS) entry which is preliminary data.</text>
</comment>
<evidence type="ECO:0000313" key="3">
    <source>
        <dbReference type="Proteomes" id="UP001054945"/>
    </source>
</evidence>
<keyword evidence="1" id="KW-1133">Transmembrane helix</keyword>
<evidence type="ECO:0000313" key="2">
    <source>
        <dbReference type="EMBL" id="GIX87177.1"/>
    </source>
</evidence>
<keyword evidence="1" id="KW-0812">Transmembrane</keyword>
<name>A0AAV4NVV0_CAEEX</name>
<reference evidence="2 3" key="1">
    <citation type="submission" date="2021-06" db="EMBL/GenBank/DDBJ databases">
        <title>Caerostris extrusa draft genome.</title>
        <authorList>
            <person name="Kono N."/>
            <person name="Arakawa K."/>
        </authorList>
    </citation>
    <scope>NUCLEOTIDE SEQUENCE [LARGE SCALE GENOMIC DNA]</scope>
</reference>
<gene>
    <name evidence="2" type="ORF">CEXT_744971</name>
</gene>
<accession>A0AAV4NVV0</accession>
<feature type="transmembrane region" description="Helical" evidence="1">
    <location>
        <begin position="53"/>
        <end position="73"/>
    </location>
</feature>